<protein>
    <submittedName>
        <fullName evidence="5">Peptidase S74</fullName>
    </submittedName>
</protein>
<feature type="compositionally biased region" description="Polar residues" evidence="2">
    <location>
        <begin position="245"/>
        <end position="257"/>
    </location>
</feature>
<proteinExistence type="predicted"/>
<gene>
    <name evidence="5" type="ORF">AZI85_08355</name>
</gene>
<evidence type="ECO:0000313" key="6">
    <source>
        <dbReference type="Proteomes" id="UP000075391"/>
    </source>
</evidence>
<feature type="domain" description="Peptidase S74" evidence="4">
    <location>
        <begin position="1220"/>
        <end position="1324"/>
    </location>
</feature>
<accession>A0A150WGX6</accession>
<dbReference type="CDD" id="cd14686">
    <property type="entry name" value="bZIP"/>
    <property type="match status" value="1"/>
</dbReference>
<keyword evidence="3" id="KW-0732">Signal</keyword>
<feature type="signal peptide" evidence="3">
    <location>
        <begin position="1"/>
        <end position="21"/>
    </location>
</feature>
<evidence type="ECO:0000313" key="5">
    <source>
        <dbReference type="EMBL" id="KYG62193.1"/>
    </source>
</evidence>
<evidence type="ECO:0000259" key="4">
    <source>
        <dbReference type="PROSITE" id="PS51688"/>
    </source>
</evidence>
<dbReference type="Proteomes" id="UP000075391">
    <property type="component" value="Unassembled WGS sequence"/>
</dbReference>
<dbReference type="PROSITE" id="PS51688">
    <property type="entry name" value="ICA"/>
    <property type="match status" value="1"/>
</dbReference>
<dbReference type="Pfam" id="PF13884">
    <property type="entry name" value="Peptidase_S74"/>
    <property type="match status" value="1"/>
</dbReference>
<keyword evidence="1" id="KW-0175">Coiled coil</keyword>
<dbReference type="RefSeq" id="WP_063244298.1">
    <property type="nucleotide sequence ID" value="NZ_LUKF01000016.1"/>
</dbReference>
<dbReference type="InterPro" id="IPR030392">
    <property type="entry name" value="S74_ICA"/>
</dbReference>
<evidence type="ECO:0000256" key="2">
    <source>
        <dbReference type="SAM" id="MobiDB-lite"/>
    </source>
</evidence>
<evidence type="ECO:0000256" key="1">
    <source>
        <dbReference type="SAM" id="Coils"/>
    </source>
</evidence>
<feature type="coiled-coil region" evidence="1">
    <location>
        <begin position="1321"/>
        <end position="1369"/>
    </location>
</feature>
<feature type="chain" id="PRO_5007572899" evidence="3">
    <location>
        <begin position="22"/>
        <end position="1376"/>
    </location>
</feature>
<organism evidence="5 6">
    <name type="scientific">Bdellovibrio bacteriovorus</name>
    <dbReference type="NCBI Taxonomy" id="959"/>
    <lineage>
        <taxon>Bacteria</taxon>
        <taxon>Pseudomonadati</taxon>
        <taxon>Bdellovibrionota</taxon>
        <taxon>Bdellovibrionia</taxon>
        <taxon>Bdellovibrionales</taxon>
        <taxon>Pseudobdellovibrionaceae</taxon>
        <taxon>Bdellovibrio</taxon>
    </lineage>
</organism>
<dbReference type="EMBL" id="LUKF01000016">
    <property type="protein sequence ID" value="KYG62193.1"/>
    <property type="molecule type" value="Genomic_DNA"/>
</dbReference>
<evidence type="ECO:0000256" key="3">
    <source>
        <dbReference type="SAM" id="SignalP"/>
    </source>
</evidence>
<dbReference type="OrthoDB" id="1002014at2"/>
<comment type="caution">
    <text evidence="5">The sequence shown here is derived from an EMBL/GenBank/DDBJ whole genome shotgun (WGS) entry which is preliminary data.</text>
</comment>
<sequence>MRAGTSLILCLVFFAMSAVHAAPALFTYQGRILKADGQALEHSSVSFIFEVTNPNGTCVIYREQKDGINMVNSKGVFDVPIGSGTKLFPADPFYSLLDAFNNAKTHDCVGGATYSALSGDIRLLKVQFHDGSGWKVISPSNEIRTVPFSAYAHSSERLGTKTENDFFVKTGLPACSAGEFLSWDGTALGCAPVSGASGGTVTNVTSANSYITVTSGTSTPQLTLNVGTGAGTVAAGNDSRLSDARTPTGTASGDLSGTYPNPSVAKIQNVAVANAAPSANQFFKFDGSQWTGSSIAISDVTNLSATLATYKTTASFNTAVGSANCAAHQTPYWNSVSGSFQCQAINVSVAGDVSGTIGAVSVNKIKGVDVDTTGLTSGQVLKYDGTKWAPANDSNAGGTVTNIATGTGLSGGPITATGTISLANTAVTAGSYGSTTQVGTFTVDAQGRLTAASNTAIAFPVTSVATKTGAVTLDYGDITSAASKYLTYRPNNVACTDGQTLKWVTANLRWECANDTDTSSGGTVTNIATGTGLSGGPITSTGTISLANTAVTAGSYTRANITVDAQGRLTSATNGGAINLATEVTGTLPIANGGTGQTSATAAFNALSPLTTKGDLVVNDGTNDIRLPVGTNGQVLSANSAQASGLQWVTPPNGTVTSVSGTAPIAVATGTSTPVISISDATTSAKGAVQVGAGIAVTSGTISADPANFPTTVPVSKGGTGATSLTANRLLASNGTGSAVTAFNCAVGQLLTFDGTGMMTCTSFANGSVFVNGGNSFAGTATLGTNDANSLVLETNNSARITILSGGNVGIKEASPAGNLHITDAAGADIRLQDNNATTPAALRILSEGGVNYIESGANFTSGSAADLHFTDMMGQKRWMTVKANGWVGIGDTTPSSQLEVTSLSTSPTVVARFNMLPVPTADVAGNLHGSWSTITPNNGFNYSGSIYGAVNRIETGASQTGSINAAVGTTADVYNKSSSAIGTASGVYGAVLNTSTGSVSAARAGYFTVTNSGGGTVNNAYGIYIDGIAGTSKYGLYQADAAANNYFAGRLGVNTNAPLGNLHIGSSGTGAFAYSSFQMGSDATATHNFHWANEYTNGARSLRLYNGNLGSGTPLMSVNAAGGVTMGEGTGGAGLLSLKPGNIDHVYLQLFARTASPNTRSAWIGFGANATIDLSVTNELEGGQIYFNTKSGGAQSARIIFAADGTAYKPGGGSWAATSDARLKTDIKDFNPGLDELLKVHPVSFRYNGKGGTVDDGKHYIGVIAQELAPIAPYMIQKEKTKINKTDKEESEIYKVDPSAFTYMLINSIKQLTQKFSSFESKVKSLFNNHEDRLENLEKQMVLLQKQNEELKRQNEELIKHLKSQGETRAPASSK</sequence>
<name>A0A150WGX6_BDEBC</name>
<reference evidence="5 6" key="1">
    <citation type="submission" date="2016-03" db="EMBL/GenBank/DDBJ databases">
        <authorList>
            <person name="Ploux O."/>
        </authorList>
    </citation>
    <scope>NUCLEOTIDE SEQUENCE [LARGE SCALE GENOMIC DNA]</scope>
    <source>
        <strain evidence="5 6">BER2</strain>
    </source>
</reference>
<feature type="region of interest" description="Disordered" evidence="2">
    <location>
        <begin position="236"/>
        <end position="257"/>
    </location>
</feature>